<evidence type="ECO:0000259" key="2">
    <source>
        <dbReference type="PROSITE" id="PS50089"/>
    </source>
</evidence>
<dbReference type="InterPro" id="IPR007954">
    <property type="entry name" value="Baculo_IE-1"/>
</dbReference>
<gene>
    <name evidence="3" type="primary">ie-0</name>
</gene>
<proteinExistence type="predicted"/>
<dbReference type="Proteomes" id="UP001223634">
    <property type="component" value="Segment"/>
</dbReference>
<dbReference type="PROSITE" id="PS50089">
    <property type="entry name" value="ZF_RING_2"/>
    <property type="match status" value="1"/>
</dbReference>
<reference evidence="3 4" key="1">
    <citation type="submission" date="2019-01" db="EMBL/GenBank/DDBJ databases">
        <title>The Spodoptera cosmioides nucleopolyhedrovirus (SpcoNPV) is a novel virus isolated from the polyphagous black armyworm, Spodoptera cosmioides (Walker) (Lepidoptera: Noctuidae).</title>
        <authorList>
            <person name="Santos E.R."/>
            <person name="Oliveira L.B."/>
            <person name="Silva L.A."/>
            <person name="Sosa-Gomez D.R."/>
            <person name="Ribeiro B.M."/>
            <person name="Ardisson-Araujo D.M.P."/>
        </authorList>
    </citation>
    <scope>NUCLEOTIDE SEQUENCE [LARGE SCALE GENOMIC DNA]</scope>
    <source>
        <strain evidence="3">VPN72</strain>
    </source>
</reference>
<keyword evidence="1" id="KW-0863">Zinc-finger</keyword>
<accession>A0A6B7KHB1</accession>
<dbReference type="SUPFAM" id="SSF57850">
    <property type="entry name" value="RING/U-box"/>
    <property type="match status" value="1"/>
</dbReference>
<organism evidence="3 4">
    <name type="scientific">Spodoptera cosmioides nucleopolyhedrovirus</name>
    <dbReference type="NCBI Taxonomy" id="2605774"/>
    <lineage>
        <taxon>Viruses</taxon>
        <taxon>Viruses incertae sedis</taxon>
        <taxon>Naldaviricetes</taxon>
        <taxon>Lefavirales</taxon>
        <taxon>Baculoviridae</taxon>
        <taxon>Alphabaculovirus</taxon>
        <taxon>Alphabaculovirus spocosmioidis</taxon>
    </lineage>
</organism>
<protein>
    <submittedName>
        <fullName evidence="3">IE-0</fullName>
    </submittedName>
</protein>
<evidence type="ECO:0000313" key="4">
    <source>
        <dbReference type="Proteomes" id="UP001223634"/>
    </source>
</evidence>
<feature type="domain" description="RING-type" evidence="2">
    <location>
        <begin position="182"/>
        <end position="227"/>
    </location>
</feature>
<dbReference type="EMBL" id="MK419955">
    <property type="protein sequence ID" value="QEI03572.1"/>
    <property type="molecule type" value="Genomic_DNA"/>
</dbReference>
<keyword evidence="4" id="KW-1185">Reference proteome</keyword>
<evidence type="ECO:0000256" key="1">
    <source>
        <dbReference type="PROSITE-ProRule" id="PRU00175"/>
    </source>
</evidence>
<dbReference type="GO" id="GO:0008270">
    <property type="term" value="F:zinc ion binding"/>
    <property type="evidence" value="ECO:0007669"/>
    <property type="project" value="UniProtKB-KW"/>
</dbReference>
<evidence type="ECO:0000313" key="3">
    <source>
        <dbReference type="EMBL" id="QEI03572.1"/>
    </source>
</evidence>
<name>A0A6B7KHB1_9ABAC</name>
<keyword evidence="1" id="KW-0479">Metal-binding</keyword>
<keyword evidence="1" id="KW-0862">Zinc</keyword>
<dbReference type="InterPro" id="IPR001841">
    <property type="entry name" value="Znf_RING"/>
</dbReference>
<sequence length="247" mass="28756">MKCLVKNKMSNYDIELCTQVFSNFLFPNLYTPDLALNIKAHHNVRMAAFKIVQETYQLSYNCNLDDLLVFRENEDDVLSIPKDKCVHYLINDIKNVIDVLEHLKSQPKYQYNMYIFIPYVKQILIINDMFKNDFCCTAIVKANGATLNELCERGEKYMHVIKLMNERMQLINVFTNPKVYQCNLCHETSAEEHFLKPNECCGYNLCYMCYVQLWKHCSLYPVCPICKTSFKNSKDVKAGGDAGSVEL</sequence>
<dbReference type="Pfam" id="PF05290">
    <property type="entry name" value="Baculo_IE-1"/>
    <property type="match status" value="1"/>
</dbReference>